<keyword evidence="2" id="KW-1185">Reference proteome</keyword>
<dbReference type="RefSeq" id="WP_115752970.1">
    <property type="nucleotide sequence ID" value="NZ_LARY01000002.1"/>
</dbReference>
<organism evidence="1 2">
    <name type="scientific">Listeria kieliensis</name>
    <dbReference type="NCBI Taxonomy" id="1621700"/>
    <lineage>
        <taxon>Bacteria</taxon>
        <taxon>Bacillati</taxon>
        <taxon>Bacillota</taxon>
        <taxon>Bacilli</taxon>
        <taxon>Bacillales</taxon>
        <taxon>Listeriaceae</taxon>
        <taxon>Listeria</taxon>
    </lineage>
</organism>
<accession>A0A3D8TPG3</accession>
<name>A0A3D8TPG3_9LIST</name>
<comment type="caution">
    <text evidence="1">The sequence shown here is derived from an EMBL/GenBank/DDBJ whole genome shotgun (WGS) entry which is preliminary data.</text>
</comment>
<dbReference type="Proteomes" id="UP000257055">
    <property type="component" value="Unassembled WGS sequence"/>
</dbReference>
<dbReference type="AlphaFoldDB" id="A0A3D8TPG3"/>
<evidence type="ECO:0000313" key="2">
    <source>
        <dbReference type="Proteomes" id="UP000257055"/>
    </source>
</evidence>
<gene>
    <name evidence="1" type="ORF">UR08_07030</name>
</gene>
<protein>
    <submittedName>
        <fullName evidence="1">Uncharacterized protein</fullName>
    </submittedName>
</protein>
<evidence type="ECO:0000313" key="1">
    <source>
        <dbReference type="EMBL" id="RDX00730.1"/>
    </source>
</evidence>
<sequence>MSWKHEEKIISSVKKIIDMNKSFPNLIVFDNSEFHFFFEEVEAVYLEEKVFWQMVKDICQKTNDSVVYLITRQTIKKGLLRWDDKLKVINKIHMNVTTEELRSLVDFEQMMDDFPLLWFYIYFPSEKAIMVVDEYIELAMLGLERSIQIEIPWYAADKVFEVEGLDMSEKFSKTFQRKIIYNYDNSKA</sequence>
<dbReference type="EMBL" id="LARY01000002">
    <property type="protein sequence ID" value="RDX00730.1"/>
    <property type="molecule type" value="Genomic_DNA"/>
</dbReference>
<proteinExistence type="predicted"/>
<reference evidence="2" key="1">
    <citation type="submission" date="2015-04" db="EMBL/GenBank/DDBJ databases">
        <authorList>
            <person name="Schardt J."/>
            <person name="Mueller-Herbst S."/>
            <person name="Scherer S."/>
            <person name="Huptas C."/>
        </authorList>
    </citation>
    <scope>NUCLEOTIDE SEQUENCE [LARGE SCALE GENOMIC DNA]</scope>
    <source>
        <strain evidence="2">Kiel-L1</strain>
    </source>
</reference>